<keyword evidence="2" id="KW-1185">Reference proteome</keyword>
<dbReference type="EMBL" id="BMUU01000004">
    <property type="protein sequence ID" value="GGY31679.1"/>
    <property type="molecule type" value="Genomic_DNA"/>
</dbReference>
<proteinExistence type="predicted"/>
<evidence type="ECO:0000313" key="1">
    <source>
        <dbReference type="EMBL" id="GGY31679.1"/>
    </source>
</evidence>
<comment type="caution">
    <text evidence="1">The sequence shown here is derived from an EMBL/GenBank/DDBJ whole genome shotgun (WGS) entry which is preliminary data.</text>
</comment>
<organism evidence="1 2">
    <name type="scientific">Streptomyces xanthochromogenes</name>
    <dbReference type="NCBI Taxonomy" id="67384"/>
    <lineage>
        <taxon>Bacteria</taxon>
        <taxon>Bacillati</taxon>
        <taxon>Actinomycetota</taxon>
        <taxon>Actinomycetes</taxon>
        <taxon>Kitasatosporales</taxon>
        <taxon>Streptomycetaceae</taxon>
        <taxon>Streptomyces</taxon>
    </lineage>
</organism>
<dbReference type="Proteomes" id="UP000600946">
    <property type="component" value="Unassembled WGS sequence"/>
</dbReference>
<evidence type="ECO:0000313" key="2">
    <source>
        <dbReference type="Proteomes" id="UP000600946"/>
    </source>
</evidence>
<reference evidence="2" key="1">
    <citation type="journal article" date="2019" name="Int. J. Syst. Evol. Microbiol.">
        <title>The Global Catalogue of Microorganisms (GCM) 10K type strain sequencing project: providing services to taxonomists for standard genome sequencing and annotation.</title>
        <authorList>
            <consortium name="The Broad Institute Genomics Platform"/>
            <consortium name="The Broad Institute Genome Sequencing Center for Infectious Disease"/>
            <person name="Wu L."/>
            <person name="Ma J."/>
        </authorList>
    </citation>
    <scope>NUCLEOTIDE SEQUENCE [LARGE SCALE GENOMIC DNA]</scope>
    <source>
        <strain evidence="2">JCM 4594</strain>
    </source>
</reference>
<protein>
    <submittedName>
        <fullName evidence="1">Uncharacterized protein</fullName>
    </submittedName>
</protein>
<sequence length="105" mass="10883">MRGSRPVSVYSERVSDVVIATVEVAADSANSGSFTPEVAQALTAVVGKVAERAIGDAELNGFVTGWQEAMATLGDDSPAGAQVYQVPAWDVRGPAGRGAPRPRVR</sequence>
<name>A0ABQ3A3M8_9ACTN</name>
<accession>A0ABQ3A3M8</accession>
<gene>
    <name evidence="1" type="ORF">GCM10010326_26840</name>
</gene>